<dbReference type="AlphaFoldDB" id="A0A1G2EWK8"/>
<dbReference type="Pfam" id="PF00712">
    <property type="entry name" value="DNA_pol3_beta"/>
    <property type="match status" value="1"/>
</dbReference>
<dbReference type="InterPro" id="IPR022635">
    <property type="entry name" value="DNA_polIII_beta_C"/>
</dbReference>
<dbReference type="GO" id="GO:0005737">
    <property type="term" value="C:cytoplasm"/>
    <property type="evidence" value="ECO:0007669"/>
    <property type="project" value="UniProtKB-SubCell"/>
</dbReference>
<evidence type="ECO:0000256" key="2">
    <source>
        <dbReference type="ARBA" id="ARBA00010752"/>
    </source>
</evidence>
<dbReference type="SMART" id="SM00480">
    <property type="entry name" value="POL3Bc"/>
    <property type="match status" value="1"/>
</dbReference>
<organism evidence="13 14">
    <name type="scientific">Candidatus Niyogibacteria bacterium RIFCSPLOWO2_01_FULL_45_48</name>
    <dbReference type="NCBI Taxonomy" id="1801724"/>
    <lineage>
        <taxon>Bacteria</taxon>
        <taxon>Candidatus Niyogiibacteriota</taxon>
    </lineage>
</organism>
<dbReference type="Gene3D" id="3.70.10.10">
    <property type="match status" value="1"/>
</dbReference>
<protein>
    <recommendedName>
        <fullName evidence="9">Beta sliding clamp</fullName>
    </recommendedName>
</protein>
<comment type="similarity">
    <text evidence="2 9">Belongs to the beta sliding clamp family.</text>
</comment>
<keyword evidence="6 9" id="KW-0235">DNA replication</keyword>
<dbReference type="Pfam" id="PF02768">
    <property type="entry name" value="DNA_pol3_beta_3"/>
    <property type="match status" value="1"/>
</dbReference>
<dbReference type="Gene3D" id="3.10.150.10">
    <property type="entry name" value="DNA Polymerase III, subunit A, domain 2"/>
    <property type="match status" value="1"/>
</dbReference>
<feature type="domain" description="DNA polymerase III beta sliding clamp central" evidence="11">
    <location>
        <begin position="128"/>
        <end position="246"/>
    </location>
</feature>
<dbReference type="PANTHER" id="PTHR30478">
    <property type="entry name" value="DNA POLYMERASE III SUBUNIT BETA"/>
    <property type="match status" value="1"/>
</dbReference>
<evidence type="ECO:0000313" key="14">
    <source>
        <dbReference type="Proteomes" id="UP000177486"/>
    </source>
</evidence>
<evidence type="ECO:0000256" key="5">
    <source>
        <dbReference type="ARBA" id="ARBA00022695"/>
    </source>
</evidence>
<name>A0A1G2EWK8_9BACT</name>
<dbReference type="GO" id="GO:0009360">
    <property type="term" value="C:DNA polymerase III complex"/>
    <property type="evidence" value="ECO:0007669"/>
    <property type="project" value="InterPro"/>
</dbReference>
<keyword evidence="5 9" id="KW-0548">Nucleotidyltransferase</keyword>
<dbReference type="InterPro" id="IPR001001">
    <property type="entry name" value="DNA_polIII_beta"/>
</dbReference>
<keyword evidence="8" id="KW-0238">DNA-binding</keyword>
<evidence type="ECO:0000259" key="10">
    <source>
        <dbReference type="Pfam" id="PF00712"/>
    </source>
</evidence>
<comment type="subcellular location">
    <subcellularLocation>
        <location evidence="1 9">Cytoplasm</location>
    </subcellularLocation>
</comment>
<evidence type="ECO:0000256" key="8">
    <source>
        <dbReference type="ARBA" id="ARBA00023125"/>
    </source>
</evidence>
<comment type="function">
    <text evidence="9">Confers DNA tethering and processivity to DNA polymerases and other proteins. Acts as a clamp, forming a ring around DNA (a reaction catalyzed by the clamp-loading complex) which diffuses in an ATP-independent manner freely and bidirectionally along dsDNA. Initially characterized for its ability to contact the catalytic subunit of DNA polymerase III (Pol III), a complex, multichain enzyme responsible for most of the replicative synthesis in bacteria; Pol III exhibits 3'-5' exonuclease proofreading activity. The beta chain is required for initiation of replication as well as for processivity of DNA replication.</text>
</comment>
<dbReference type="GO" id="GO:0006271">
    <property type="term" value="P:DNA strand elongation involved in DNA replication"/>
    <property type="evidence" value="ECO:0007669"/>
    <property type="project" value="TreeGrafter"/>
</dbReference>
<reference evidence="13 14" key="1">
    <citation type="journal article" date="2016" name="Nat. Commun.">
        <title>Thousands of microbial genomes shed light on interconnected biogeochemical processes in an aquifer system.</title>
        <authorList>
            <person name="Anantharaman K."/>
            <person name="Brown C.T."/>
            <person name="Hug L.A."/>
            <person name="Sharon I."/>
            <person name="Castelle C.J."/>
            <person name="Probst A.J."/>
            <person name="Thomas B.C."/>
            <person name="Singh A."/>
            <person name="Wilkins M.J."/>
            <person name="Karaoz U."/>
            <person name="Brodie E.L."/>
            <person name="Williams K.H."/>
            <person name="Hubbard S.S."/>
            <person name="Banfield J.F."/>
        </authorList>
    </citation>
    <scope>NUCLEOTIDE SEQUENCE [LARGE SCALE GENOMIC DNA]</scope>
</reference>
<evidence type="ECO:0000259" key="12">
    <source>
        <dbReference type="Pfam" id="PF02768"/>
    </source>
</evidence>
<dbReference type="GO" id="GO:0003887">
    <property type="term" value="F:DNA-directed DNA polymerase activity"/>
    <property type="evidence" value="ECO:0007669"/>
    <property type="project" value="UniProtKB-UniRule"/>
</dbReference>
<proteinExistence type="inferred from homology"/>
<dbReference type="Proteomes" id="UP000177486">
    <property type="component" value="Unassembled WGS sequence"/>
</dbReference>
<evidence type="ECO:0000256" key="1">
    <source>
        <dbReference type="ARBA" id="ARBA00004496"/>
    </source>
</evidence>
<keyword evidence="4 9" id="KW-0808">Transferase</keyword>
<sequence>MELVCVKNQIQKCLQLADRHTNHTETNPILTGVFLKAEKNNLIIRSTDLYSGFETKIPAQIKKEGELVIPSKPAISVLSSINDEKIKMESKEGNLYLTTKNTSTVLKTYNNEDFPKLPKIKNGYKLVLETEKLFSNLKNVFFAAANSDIKPEISAILFSAGGSKNKSEGSLKITATDSFRLAEKSFEANFEKTGSFLFPARSASNFMKIIENFDDQVEINFDAQHLFVSHPYFSYFTRLTEGSFPDYEQIIPSSFTTEATLSKKDLIENLKLAGVLSGRLKEIKMRIYSGDNLLEITTSDNEFGEHTSHLPAQITGENLEISFNQRYLLEGLEPVNSDGVILRFSGANRPLLIQNPRDVSYLYLVMPMKSS</sequence>
<feature type="domain" description="DNA polymerase III beta sliding clamp C-terminal" evidence="12">
    <location>
        <begin position="249"/>
        <end position="368"/>
    </location>
</feature>
<dbReference type="Pfam" id="PF02767">
    <property type="entry name" value="DNA_pol3_beta_2"/>
    <property type="match status" value="1"/>
</dbReference>
<keyword evidence="7 9" id="KW-0239">DNA-directed DNA polymerase</keyword>
<dbReference type="CDD" id="cd00140">
    <property type="entry name" value="beta_clamp"/>
    <property type="match status" value="1"/>
</dbReference>
<evidence type="ECO:0000256" key="4">
    <source>
        <dbReference type="ARBA" id="ARBA00022679"/>
    </source>
</evidence>
<dbReference type="GO" id="GO:0003677">
    <property type="term" value="F:DNA binding"/>
    <property type="evidence" value="ECO:0007669"/>
    <property type="project" value="UniProtKB-UniRule"/>
</dbReference>
<accession>A0A1G2EWK8</accession>
<gene>
    <name evidence="13" type="ORF">A2931_01090</name>
</gene>
<dbReference type="EMBL" id="MHMQ01000033">
    <property type="protein sequence ID" value="OGZ29648.1"/>
    <property type="molecule type" value="Genomic_DNA"/>
</dbReference>
<dbReference type="InterPro" id="IPR022637">
    <property type="entry name" value="DNA_polIII_beta_cen"/>
</dbReference>
<evidence type="ECO:0000256" key="7">
    <source>
        <dbReference type="ARBA" id="ARBA00022932"/>
    </source>
</evidence>
<dbReference type="InterPro" id="IPR046938">
    <property type="entry name" value="DNA_clamp_sf"/>
</dbReference>
<feature type="domain" description="DNA polymerase III beta sliding clamp N-terminal" evidence="10">
    <location>
        <begin position="1"/>
        <end position="118"/>
    </location>
</feature>
<comment type="subunit">
    <text evidence="9">Forms a ring-shaped head-to-tail homodimer around DNA.</text>
</comment>
<dbReference type="PANTHER" id="PTHR30478:SF0">
    <property type="entry name" value="BETA SLIDING CLAMP"/>
    <property type="match status" value="1"/>
</dbReference>
<comment type="caution">
    <text evidence="13">The sequence shown here is derived from an EMBL/GenBank/DDBJ whole genome shotgun (WGS) entry which is preliminary data.</text>
</comment>
<dbReference type="NCBIfam" id="TIGR00663">
    <property type="entry name" value="dnan"/>
    <property type="match status" value="1"/>
</dbReference>
<evidence type="ECO:0000256" key="6">
    <source>
        <dbReference type="ARBA" id="ARBA00022705"/>
    </source>
</evidence>
<evidence type="ECO:0000256" key="3">
    <source>
        <dbReference type="ARBA" id="ARBA00022490"/>
    </source>
</evidence>
<keyword evidence="3 9" id="KW-0963">Cytoplasm</keyword>
<evidence type="ECO:0000313" key="13">
    <source>
        <dbReference type="EMBL" id="OGZ29648.1"/>
    </source>
</evidence>
<dbReference type="SUPFAM" id="SSF55979">
    <property type="entry name" value="DNA clamp"/>
    <property type="match status" value="3"/>
</dbReference>
<dbReference type="GO" id="GO:0008408">
    <property type="term" value="F:3'-5' exonuclease activity"/>
    <property type="evidence" value="ECO:0007669"/>
    <property type="project" value="InterPro"/>
</dbReference>
<evidence type="ECO:0000256" key="9">
    <source>
        <dbReference type="PIRNR" id="PIRNR000804"/>
    </source>
</evidence>
<dbReference type="PIRSF" id="PIRSF000804">
    <property type="entry name" value="DNA_pol_III_b"/>
    <property type="match status" value="1"/>
</dbReference>
<evidence type="ECO:0000259" key="11">
    <source>
        <dbReference type="Pfam" id="PF02767"/>
    </source>
</evidence>
<dbReference type="InterPro" id="IPR022634">
    <property type="entry name" value="DNA_polIII_beta_N"/>
</dbReference>